<feature type="domain" description="AB hydrolase-1" evidence="2">
    <location>
        <begin position="125"/>
        <end position="383"/>
    </location>
</feature>
<name>A0ABY7P4W0_9ACTN</name>
<dbReference type="PANTHER" id="PTHR43194:SF2">
    <property type="entry name" value="PEROXISOMAL MEMBRANE PROTEIN LPX1"/>
    <property type="match status" value="1"/>
</dbReference>
<proteinExistence type="predicted"/>
<keyword evidence="1" id="KW-0812">Transmembrane</keyword>
<gene>
    <name evidence="3" type="ORF">O1G22_16830</name>
</gene>
<dbReference type="RefSeq" id="WP_270082115.1">
    <property type="nucleotide sequence ID" value="NZ_CP115300.1"/>
</dbReference>
<organism evidence="3 4">
    <name type="scientific">Streptomyces camelliae</name>
    <dbReference type="NCBI Taxonomy" id="3004093"/>
    <lineage>
        <taxon>Bacteria</taxon>
        <taxon>Bacillati</taxon>
        <taxon>Actinomycetota</taxon>
        <taxon>Actinomycetes</taxon>
        <taxon>Kitasatosporales</taxon>
        <taxon>Streptomycetaceae</taxon>
        <taxon>Streptomyces</taxon>
    </lineage>
</organism>
<evidence type="ECO:0000256" key="1">
    <source>
        <dbReference type="SAM" id="Phobius"/>
    </source>
</evidence>
<dbReference type="InterPro" id="IPR029058">
    <property type="entry name" value="AB_hydrolase_fold"/>
</dbReference>
<reference evidence="3 4" key="1">
    <citation type="submission" date="2022-12" db="EMBL/GenBank/DDBJ databases">
        <authorList>
            <person name="Mo P."/>
        </authorList>
    </citation>
    <scope>NUCLEOTIDE SEQUENCE [LARGE SCALE GENOMIC DNA]</scope>
    <source>
        <strain evidence="3 4">HUAS 2-6</strain>
    </source>
</reference>
<evidence type="ECO:0000313" key="3">
    <source>
        <dbReference type="EMBL" id="WBO64378.1"/>
    </source>
</evidence>
<evidence type="ECO:0000313" key="4">
    <source>
        <dbReference type="Proteomes" id="UP001212326"/>
    </source>
</evidence>
<keyword evidence="4" id="KW-1185">Reference proteome</keyword>
<protein>
    <submittedName>
        <fullName evidence="3">Alpha/beta hydrolase</fullName>
    </submittedName>
</protein>
<dbReference type="Pfam" id="PF00561">
    <property type="entry name" value="Abhydrolase_1"/>
    <property type="match status" value="1"/>
</dbReference>
<sequence>MSESSAEAVAGVVASAAAAASAEAAGGWRRATGIAGAAIGVLAAGAAAGVAVERMTVGRGMRRKARLALDSAGPYGTLRGTPGKAQADDGTELYYEVDEVEPDPGPHVSPRRRRLFGRKAPAPVTVVFSHGYCLNQDSWHFQRAALRGVVRTVHWDQRSHGRSGRGVAQTRDRVPLTIDQLGRDLKAVLDAAVPEGPIVLVGHSMGGMTVMALAAQYPELIRDRVVATAFVGTSSGRLGEVNFGLPVAGVNAVRRILPGVLKALGQQAELVEKGRRATADLFAGIIKRYSFAGRDVDPAVERFAERMIESTPIDVVAEFYPAFTDHDKTDALASFLEMPVLVLAGVRDLVTPSEHSEVIGDLLPDAELVLVPDAGHLVMLEHPEVVTDRLADLLTRAGAVPAGATVMGYGSSSTAGPR</sequence>
<keyword evidence="1" id="KW-1133">Transmembrane helix</keyword>
<dbReference type="Gene3D" id="3.40.50.1820">
    <property type="entry name" value="alpha/beta hydrolase"/>
    <property type="match status" value="1"/>
</dbReference>
<feature type="transmembrane region" description="Helical" evidence="1">
    <location>
        <begin position="34"/>
        <end position="52"/>
    </location>
</feature>
<keyword evidence="3" id="KW-0378">Hydrolase</keyword>
<keyword evidence="1" id="KW-0472">Membrane</keyword>
<dbReference type="PANTHER" id="PTHR43194">
    <property type="entry name" value="HYDROLASE ALPHA/BETA FOLD FAMILY"/>
    <property type="match status" value="1"/>
</dbReference>
<dbReference type="Proteomes" id="UP001212326">
    <property type="component" value="Chromosome"/>
</dbReference>
<dbReference type="InterPro" id="IPR050228">
    <property type="entry name" value="Carboxylesterase_BioH"/>
</dbReference>
<dbReference type="GO" id="GO:0016787">
    <property type="term" value="F:hydrolase activity"/>
    <property type="evidence" value="ECO:0007669"/>
    <property type="project" value="UniProtKB-KW"/>
</dbReference>
<evidence type="ECO:0000259" key="2">
    <source>
        <dbReference type="Pfam" id="PF00561"/>
    </source>
</evidence>
<dbReference type="InterPro" id="IPR000073">
    <property type="entry name" value="AB_hydrolase_1"/>
</dbReference>
<accession>A0ABY7P4W0</accession>
<dbReference type="SUPFAM" id="SSF53474">
    <property type="entry name" value="alpha/beta-Hydrolases"/>
    <property type="match status" value="1"/>
</dbReference>
<dbReference type="EMBL" id="CP115300">
    <property type="protein sequence ID" value="WBO64378.1"/>
    <property type="molecule type" value="Genomic_DNA"/>
</dbReference>